<dbReference type="InterPro" id="IPR045663">
    <property type="entry name" value="ORC3_ins"/>
</dbReference>
<dbReference type="PANTHER" id="PTHR12748">
    <property type="entry name" value="ORIGIN RECOGNITION COMPLEX SUBUNIT 3"/>
    <property type="match status" value="1"/>
</dbReference>
<evidence type="ECO:0000256" key="4">
    <source>
        <dbReference type="ARBA" id="ARBA00022553"/>
    </source>
</evidence>
<comment type="subcellular location">
    <subcellularLocation>
        <location evidence="1">Nucleus</location>
    </subcellularLocation>
</comment>
<evidence type="ECO:0000313" key="15">
    <source>
        <dbReference type="Proteomes" id="UP000007110"/>
    </source>
</evidence>
<keyword evidence="5" id="KW-0235">DNA replication</keyword>
<dbReference type="Proteomes" id="UP000007110">
    <property type="component" value="Unassembled WGS sequence"/>
</dbReference>
<dbReference type="InterPro" id="IPR020795">
    <property type="entry name" value="ORC3"/>
</dbReference>
<keyword evidence="6" id="KW-0238">DNA-binding</keyword>
<keyword evidence="7" id="KW-0539">Nucleus</keyword>
<evidence type="ECO:0000256" key="5">
    <source>
        <dbReference type="ARBA" id="ARBA00022705"/>
    </source>
</evidence>
<dbReference type="CTD" id="23595"/>
<evidence type="ECO:0000259" key="12">
    <source>
        <dbReference type="Pfam" id="PF18137"/>
    </source>
</evidence>
<dbReference type="EnsemblMetazoa" id="XM_030994883">
    <property type="protein sequence ID" value="XP_030850743"/>
    <property type="gene ID" value="LOC592407"/>
</dbReference>
<dbReference type="KEGG" id="spu:592407"/>
<reference evidence="15" key="1">
    <citation type="submission" date="2015-02" db="EMBL/GenBank/DDBJ databases">
        <title>Genome sequencing for Strongylocentrotus purpuratus.</title>
        <authorList>
            <person name="Murali S."/>
            <person name="Liu Y."/>
            <person name="Vee V."/>
            <person name="English A."/>
            <person name="Wang M."/>
            <person name="Skinner E."/>
            <person name="Han Y."/>
            <person name="Muzny D.M."/>
            <person name="Worley K.C."/>
            <person name="Gibbs R.A."/>
        </authorList>
    </citation>
    <scope>NUCLEOTIDE SEQUENCE</scope>
</reference>
<evidence type="ECO:0000256" key="10">
    <source>
        <dbReference type="SAM" id="MobiDB-lite"/>
    </source>
</evidence>
<dbReference type="InParanoid" id="A0A7M7PGU6"/>
<feature type="compositionally biased region" description="Basic and acidic residues" evidence="10">
    <location>
        <begin position="668"/>
        <end position="687"/>
    </location>
</feature>
<keyword evidence="15" id="KW-1185">Reference proteome</keyword>
<dbReference type="InterPro" id="IPR045667">
    <property type="entry name" value="ORC3_N"/>
</dbReference>
<feature type="domain" description="Origin recognition complex subunit 3 winged helix C-terminal" evidence="12">
    <location>
        <begin position="759"/>
        <end position="870"/>
    </location>
</feature>
<dbReference type="GO" id="GO:0031261">
    <property type="term" value="C:DNA replication preinitiation complex"/>
    <property type="evidence" value="ECO:0000318"/>
    <property type="project" value="GO_Central"/>
</dbReference>
<dbReference type="Pfam" id="PF07034">
    <property type="entry name" value="ORC3_N"/>
    <property type="match status" value="1"/>
</dbReference>
<dbReference type="RefSeq" id="XP_030850744.1">
    <property type="nucleotide sequence ID" value="XM_030994884.1"/>
</dbReference>
<feature type="region of interest" description="Disordered" evidence="10">
    <location>
        <begin position="649"/>
        <end position="687"/>
    </location>
</feature>
<dbReference type="Pfam" id="PF19675">
    <property type="entry name" value="ORC3_ins"/>
    <property type="match status" value="1"/>
</dbReference>
<comment type="similarity">
    <text evidence="2">Belongs to the ORC3 family.</text>
</comment>
<proteinExistence type="inferred from homology"/>
<evidence type="ECO:0000259" key="11">
    <source>
        <dbReference type="Pfam" id="PF07034"/>
    </source>
</evidence>
<keyword evidence="4" id="KW-0597">Phosphoprotein</keyword>
<dbReference type="GO" id="GO:0006270">
    <property type="term" value="P:DNA replication initiation"/>
    <property type="evidence" value="ECO:0000318"/>
    <property type="project" value="GO_Central"/>
</dbReference>
<dbReference type="FunCoup" id="A0A7M7PGU6">
    <property type="interactions" value="1462"/>
</dbReference>
<dbReference type="InterPro" id="IPR040855">
    <property type="entry name" value="ORC_WH_C"/>
</dbReference>
<accession>A0A7M7PGU6</accession>
<dbReference type="PANTHER" id="PTHR12748:SF0">
    <property type="entry name" value="ORIGIN RECOGNITION COMPLEX SUBUNIT 3"/>
    <property type="match status" value="1"/>
</dbReference>
<feature type="domain" description="Origin recognition complex subunit 3 N-terminal" evidence="11">
    <location>
        <begin position="22"/>
        <end position="369"/>
    </location>
</feature>
<dbReference type="EnsemblMetazoa" id="XM_030994884">
    <property type="protein sequence ID" value="XP_030850744"/>
    <property type="gene ID" value="LOC592407"/>
</dbReference>
<evidence type="ECO:0000256" key="9">
    <source>
        <dbReference type="ARBA" id="ARBA00045241"/>
    </source>
</evidence>
<evidence type="ECO:0000259" key="13">
    <source>
        <dbReference type="Pfam" id="PF19675"/>
    </source>
</evidence>
<protein>
    <recommendedName>
        <fullName evidence="3">Origin recognition complex subunit 3</fullName>
    </recommendedName>
</protein>
<dbReference type="AlphaFoldDB" id="A0A7M7PGU6"/>
<evidence type="ECO:0000256" key="7">
    <source>
        <dbReference type="ARBA" id="ARBA00023242"/>
    </source>
</evidence>
<feature type="compositionally biased region" description="Basic residues" evidence="10">
    <location>
        <begin position="228"/>
        <end position="237"/>
    </location>
</feature>
<dbReference type="Pfam" id="PF18137">
    <property type="entry name" value="WHD_ORC"/>
    <property type="match status" value="1"/>
</dbReference>
<dbReference type="GO" id="GO:0005664">
    <property type="term" value="C:nuclear origin of replication recognition complex"/>
    <property type="evidence" value="ECO:0000318"/>
    <property type="project" value="GO_Central"/>
</dbReference>
<feature type="domain" description="Origin recognition complex subunit 3 insertion" evidence="13">
    <location>
        <begin position="499"/>
        <end position="747"/>
    </location>
</feature>
<evidence type="ECO:0000256" key="1">
    <source>
        <dbReference type="ARBA" id="ARBA00004123"/>
    </source>
</evidence>
<dbReference type="GO" id="GO:0005656">
    <property type="term" value="C:nuclear pre-replicative complex"/>
    <property type="evidence" value="ECO:0000318"/>
    <property type="project" value="GO_Central"/>
</dbReference>
<comment type="subunit">
    <text evidence="8">Component of ORC, a complex composed of at least 6 subunits: ORC1, ORC2, ORC3, ORC4, ORC5 and ORC6. ORC is regulated in a cell-cycle dependent manner. It is sequentially assembled at the exit from anaphase of mitosis and disassembled as cells enter S phase.</text>
</comment>
<evidence type="ECO:0000256" key="6">
    <source>
        <dbReference type="ARBA" id="ARBA00023125"/>
    </source>
</evidence>
<sequence length="873" mass="100105">MLEVRLTQQKLEMEDRESTCEATTSVSKGCFVFKSKKRRKPLYPGDYFIPESKSETSQDCKLRYETGDTQWELINDDIESLQADVNKTLFDDLLNFIKNAQAGFRLDQDLDTSRTRSRLKEIPTAAFVTGVNVTDHHDVFTKLASVFQERVSPHVVCLMSRDCTTLKGLMGSVVSQLMGIEYMASEDEDTMPEVNMKKVPCTFPVLQAWYKDNVQKRKLPGSTATFKSPRRSRKRRSMSGPVSYPECPPIIIVLEDFEGFKAVVIQDFIHICSQYLEKLPLVLTFGIATSVTVIHRLLPQSVSSCLSIEKFQAQPSSIYLSKVIDKVLLTAKHPLKLGSKVFQLLLDLFLYHDFSVMNFVQGLQVSILKGHIKVMNFVQGLQVSILKGHIKVMNFVQGLQVSILKGHIKVMNFVQRLQVSILKGHIKVMNFVQGLQVRILKGHIKVMNFVQGLQVSILKGHIKVMNFVQGLQYAVLDHYFSQPLSILCCRYGDAINRTRNLSHDQLELFRQASSFRRYVDGRPASDQRALLLDDKHMKKTLQELLKQMNEYHKAFFPVLECLHILSEGLPYHPLGKQMRELFAMATEGDIFATEAYQEAFKFMKMLARDELIKKMTMCEESLSRCEGLQEARFQLETLQAKMETLGDTCNQPVEIDSTEDDEEEVDTEGSKQNEHDTEETNLRGRREKTTLHSLQQMLMSNAKKKRRMTPYEILRNEILDFFDALFREYLPCPKNLPLHEVFYYNNVSEIRQRLNAPPRAAIQTALSNPNYYLQNPDCETLEEGITSSLPDVCIVYKLHLECGRLINIYDWLQAFMTVIQGESETDNADTAKKPDPVLQARFIRAVSELQFLGFIKPTRRKTDHVARLTWGGC</sequence>
<organism evidence="14 15">
    <name type="scientific">Strongylocentrotus purpuratus</name>
    <name type="common">Purple sea urchin</name>
    <dbReference type="NCBI Taxonomy" id="7668"/>
    <lineage>
        <taxon>Eukaryota</taxon>
        <taxon>Metazoa</taxon>
        <taxon>Echinodermata</taxon>
        <taxon>Eleutherozoa</taxon>
        <taxon>Echinozoa</taxon>
        <taxon>Echinoidea</taxon>
        <taxon>Euechinoidea</taxon>
        <taxon>Echinacea</taxon>
        <taxon>Camarodonta</taxon>
        <taxon>Echinidea</taxon>
        <taxon>Strongylocentrotidae</taxon>
        <taxon>Strongylocentrotus</taxon>
    </lineage>
</organism>
<feature type="compositionally biased region" description="Acidic residues" evidence="10">
    <location>
        <begin position="656"/>
        <end position="667"/>
    </location>
</feature>
<comment type="function">
    <text evidence="9">Component of the origin recognition complex (ORC) that binds origins of replication. DNA-binding is ATP-dependent. The specific DNA sequences that define origins of replication have not been identified yet. ORC is required to assemble the pre-replication complex necessary to initiate DNA replication. Binds histone H3 and H4 trimethylation marks H3K9me3, H3K27me3 and H4K20me3.</text>
</comment>
<evidence type="ECO:0000256" key="8">
    <source>
        <dbReference type="ARBA" id="ARBA00026084"/>
    </source>
</evidence>
<dbReference type="GeneID" id="592407"/>
<evidence type="ECO:0000256" key="3">
    <source>
        <dbReference type="ARBA" id="ARBA00019085"/>
    </source>
</evidence>
<dbReference type="GO" id="GO:0003688">
    <property type="term" value="F:DNA replication origin binding"/>
    <property type="evidence" value="ECO:0000318"/>
    <property type="project" value="GO_Central"/>
</dbReference>
<dbReference type="OrthoDB" id="10265211at2759"/>
<reference evidence="14" key="2">
    <citation type="submission" date="2021-01" db="UniProtKB">
        <authorList>
            <consortium name="EnsemblMetazoa"/>
        </authorList>
    </citation>
    <scope>IDENTIFICATION</scope>
</reference>
<feature type="region of interest" description="Disordered" evidence="10">
    <location>
        <begin position="220"/>
        <end position="242"/>
    </location>
</feature>
<evidence type="ECO:0000313" key="14">
    <source>
        <dbReference type="EnsemblMetazoa" id="XP_030850744"/>
    </source>
</evidence>
<dbReference type="CDD" id="cd20704">
    <property type="entry name" value="Orc3"/>
    <property type="match status" value="2"/>
</dbReference>
<dbReference type="RefSeq" id="XP_030850743.1">
    <property type="nucleotide sequence ID" value="XM_030994883.1"/>
</dbReference>
<evidence type="ECO:0000256" key="2">
    <source>
        <dbReference type="ARBA" id="ARBA00010977"/>
    </source>
</evidence>
<dbReference type="OMA" id="YCLMEHY"/>
<name>A0A7M7PGU6_STRPU</name>